<comment type="caution">
    <text evidence="4">The sequence shown here is derived from an EMBL/GenBank/DDBJ whole genome shotgun (WGS) entry which is preliminary data.</text>
</comment>
<comment type="subcellular location">
    <subcellularLocation>
        <location evidence="1">Cell envelope</location>
    </subcellularLocation>
</comment>
<protein>
    <submittedName>
        <fullName evidence="4">Multidrug transporter</fullName>
    </submittedName>
</protein>
<organism evidence="4 5">
    <name type="scientific">Aggregatibacter actinomycetemcomitans</name>
    <name type="common">Actinobacillus actinomycetemcomitans</name>
    <name type="synonym">Haemophilus actinomycetemcomitans</name>
    <dbReference type="NCBI Taxonomy" id="714"/>
    <lineage>
        <taxon>Bacteria</taxon>
        <taxon>Pseudomonadati</taxon>
        <taxon>Pseudomonadota</taxon>
        <taxon>Gammaproteobacteria</taxon>
        <taxon>Pasteurellales</taxon>
        <taxon>Pasteurellaceae</taxon>
        <taxon>Aggregatibacter</taxon>
    </lineage>
</organism>
<name>A0A2G1DSN6_AGGAC</name>
<dbReference type="InterPro" id="IPR058633">
    <property type="entry name" value="EmrA/FarA_HH"/>
</dbReference>
<evidence type="ECO:0000256" key="1">
    <source>
        <dbReference type="ARBA" id="ARBA00004196"/>
    </source>
</evidence>
<accession>A0A2G1DSN6</accession>
<gene>
    <name evidence="4" type="ORF">CQR80_01805</name>
</gene>
<keyword evidence="5" id="KW-1185">Reference proteome</keyword>
<evidence type="ECO:0000313" key="5">
    <source>
        <dbReference type="Proteomes" id="UP000226080"/>
    </source>
</evidence>
<keyword evidence="2" id="KW-0472">Membrane</keyword>
<keyword evidence="2" id="KW-0812">Transmembrane</keyword>
<dbReference type="Proteomes" id="UP000226080">
    <property type="component" value="Unassembled WGS sequence"/>
</dbReference>
<feature type="transmembrane region" description="Helical" evidence="2">
    <location>
        <begin position="20"/>
        <end position="40"/>
    </location>
</feature>
<dbReference type="PANTHER" id="PTHR30386">
    <property type="entry name" value="MEMBRANE FUSION SUBUNIT OF EMRAB-TOLC MULTIDRUG EFFLUX PUMP"/>
    <property type="match status" value="1"/>
</dbReference>
<evidence type="ECO:0000256" key="2">
    <source>
        <dbReference type="SAM" id="Phobius"/>
    </source>
</evidence>
<evidence type="ECO:0000313" key="4">
    <source>
        <dbReference type="EMBL" id="PHO21480.1"/>
    </source>
</evidence>
<dbReference type="InterPro" id="IPR050739">
    <property type="entry name" value="MFP"/>
</dbReference>
<dbReference type="PANTHER" id="PTHR30386:SF19">
    <property type="entry name" value="MULTIDRUG EXPORT PROTEIN EMRA-RELATED"/>
    <property type="match status" value="1"/>
</dbReference>
<proteinExistence type="predicted"/>
<keyword evidence="2" id="KW-1133">Transmembrane helix</keyword>
<feature type="domain" description="Multidrug export protein EmrA/FarA alpha-helical hairpin" evidence="3">
    <location>
        <begin position="92"/>
        <end position="156"/>
    </location>
</feature>
<reference evidence="4 5" key="1">
    <citation type="submission" date="2017-10" db="EMBL/GenBank/DDBJ databases">
        <title>Draft genome sequences of Aggregatibacter actinomycetemcomitans strains 310a and 310b.</title>
        <authorList>
            <person name="May A.C."/>
            <person name="Ohta H."/>
            <person name="Maeda H."/>
            <person name="Kokeguchi S."/>
            <person name="Cugini C."/>
        </authorList>
    </citation>
    <scope>NUCLEOTIDE SEQUENCE [LARGE SCALE GENOMIC DNA]</scope>
    <source>
        <strain evidence="4 5">310b</strain>
    </source>
</reference>
<dbReference type="Gene3D" id="2.40.50.100">
    <property type="match status" value="1"/>
</dbReference>
<dbReference type="SUPFAM" id="SSF111369">
    <property type="entry name" value="HlyD-like secretion proteins"/>
    <property type="match status" value="1"/>
</dbReference>
<evidence type="ECO:0000259" key="3">
    <source>
        <dbReference type="Pfam" id="PF25885"/>
    </source>
</evidence>
<sequence length="156" mass="17374">MSEVSQPQVEKSKNTRRKALGIFFFILILISFLSGLYWFFFVKTYQTTEDAYVSGNQVMISAQIAGNVRQINAENMDFVHAGDVLLELDDADYQLSFSQAQNTLASAVRQISQLGYTVKQLEATIQANQIALNKAQGDLARREILGKSGAIDKESL</sequence>
<dbReference type="Pfam" id="PF25885">
    <property type="entry name" value="HH_EMRA"/>
    <property type="match status" value="1"/>
</dbReference>
<dbReference type="EMBL" id="PCGW01000002">
    <property type="protein sequence ID" value="PHO21480.1"/>
    <property type="molecule type" value="Genomic_DNA"/>
</dbReference>
<dbReference type="Gene3D" id="1.10.287.470">
    <property type="entry name" value="Helix hairpin bin"/>
    <property type="match status" value="1"/>
</dbReference>